<reference evidence="1" key="2">
    <citation type="submission" date="2015-07" db="EMBL/GenBank/DDBJ databases">
        <authorList>
            <person name="Noorani M."/>
        </authorList>
    </citation>
    <scope>NUCLEOTIDE SEQUENCE</scope>
    <source>
        <strain evidence="1">Yugu1</strain>
    </source>
</reference>
<dbReference type="EMBL" id="CM003536">
    <property type="protein sequence ID" value="RCV44319.1"/>
    <property type="molecule type" value="Genomic_DNA"/>
</dbReference>
<sequence length="155" mass="17632">MTETSQGCKEPMPQNSDTNCCGRVWSMWCLPEEDSGVVFVGNSWADCAATWQPSWRLLKVALLMWACGQIVQFTIFYCRCFCYHSYYSPYGTGETGNNACGAQWLCVTNSPYQFICREGSGKLHWRSRIGIFKIGRRAVQKCNGLPLATRRRQKS</sequence>
<evidence type="ECO:0000313" key="1">
    <source>
        <dbReference type="EMBL" id="RCV44319.1"/>
    </source>
</evidence>
<dbReference type="AlphaFoldDB" id="A0A368SPG6"/>
<proteinExistence type="predicted"/>
<protein>
    <submittedName>
        <fullName evidence="1">Uncharacterized protein</fullName>
    </submittedName>
</protein>
<name>A0A368SPG6_SETIT</name>
<organism evidence="1">
    <name type="scientific">Setaria italica</name>
    <name type="common">Foxtail millet</name>
    <name type="synonym">Panicum italicum</name>
    <dbReference type="NCBI Taxonomy" id="4555"/>
    <lineage>
        <taxon>Eukaryota</taxon>
        <taxon>Viridiplantae</taxon>
        <taxon>Streptophyta</taxon>
        <taxon>Embryophyta</taxon>
        <taxon>Tracheophyta</taxon>
        <taxon>Spermatophyta</taxon>
        <taxon>Magnoliopsida</taxon>
        <taxon>Liliopsida</taxon>
        <taxon>Poales</taxon>
        <taxon>Poaceae</taxon>
        <taxon>PACMAD clade</taxon>
        <taxon>Panicoideae</taxon>
        <taxon>Panicodae</taxon>
        <taxon>Paniceae</taxon>
        <taxon>Cenchrinae</taxon>
        <taxon>Setaria</taxon>
    </lineage>
</organism>
<accession>A0A368SPG6</accession>
<reference evidence="1" key="1">
    <citation type="journal article" date="2012" name="Nat. Biotechnol.">
        <title>Reference genome sequence of the model plant Setaria.</title>
        <authorList>
            <person name="Bennetzen J.L."/>
            <person name="Schmutz J."/>
            <person name="Wang H."/>
            <person name="Percifield R."/>
            <person name="Hawkins J."/>
            <person name="Pontaroli A.C."/>
            <person name="Estep M."/>
            <person name="Feng L."/>
            <person name="Vaughn J.N."/>
            <person name="Grimwood J."/>
            <person name="Jenkins J."/>
            <person name="Barry K."/>
            <person name="Lindquist E."/>
            <person name="Hellsten U."/>
            <person name="Deshpande S."/>
            <person name="Wang X."/>
            <person name="Wu X."/>
            <person name="Mitros T."/>
            <person name="Triplett J."/>
            <person name="Yang X."/>
            <person name="Ye C.Y."/>
            <person name="Mauro-Herrera M."/>
            <person name="Wang L."/>
            <person name="Li P."/>
            <person name="Sharma M."/>
            <person name="Sharma R."/>
            <person name="Ronald P.C."/>
            <person name="Panaud O."/>
            <person name="Kellogg E.A."/>
            <person name="Brutnell T.P."/>
            <person name="Doust A.N."/>
            <person name="Tuskan G.A."/>
            <person name="Rokhsar D."/>
            <person name="Devos K.M."/>
        </authorList>
    </citation>
    <scope>NUCLEOTIDE SEQUENCE [LARGE SCALE GENOMIC DNA]</scope>
    <source>
        <strain evidence="1">Yugu1</strain>
    </source>
</reference>
<gene>
    <name evidence="1" type="ORF">SETIT_9G363600v2</name>
</gene>